<dbReference type="Pfam" id="PF24556">
    <property type="entry name" value="SH3_Myosin-XVIIIa"/>
    <property type="match status" value="1"/>
</dbReference>
<evidence type="ECO:0000259" key="10">
    <source>
        <dbReference type="PROSITE" id="PS51456"/>
    </source>
</evidence>
<dbReference type="PROSITE" id="PS50106">
    <property type="entry name" value="PDZ"/>
    <property type="match status" value="1"/>
</dbReference>
<dbReference type="PROSITE" id="PS50096">
    <property type="entry name" value="IQ"/>
    <property type="match status" value="1"/>
</dbReference>
<dbReference type="PROSITE" id="PS51456">
    <property type="entry name" value="MYOSIN_MOTOR"/>
    <property type="match status" value="1"/>
</dbReference>
<dbReference type="SUPFAM" id="SSF50156">
    <property type="entry name" value="PDZ domain-like"/>
    <property type="match status" value="1"/>
</dbReference>
<name>A0A267FCK4_9PLAT</name>
<dbReference type="Gene3D" id="1.20.120.720">
    <property type="entry name" value="Myosin VI head, motor domain, U50 subdomain"/>
    <property type="match status" value="1"/>
</dbReference>
<dbReference type="Gene3D" id="1.20.5.4820">
    <property type="match status" value="1"/>
</dbReference>
<keyword evidence="4 6" id="KW-0518">Myosin</keyword>
<proteinExistence type="inferred from homology"/>
<keyword evidence="3 7" id="KW-0175">Coiled coil</keyword>
<dbReference type="Gene3D" id="1.10.287.1490">
    <property type="match status" value="1"/>
</dbReference>
<dbReference type="Gene3D" id="3.40.850.10">
    <property type="entry name" value="Kinesin motor domain"/>
    <property type="match status" value="1"/>
</dbReference>
<dbReference type="SUPFAM" id="SSF52540">
    <property type="entry name" value="P-loop containing nucleoside triphosphate hydrolases"/>
    <property type="match status" value="1"/>
</dbReference>
<evidence type="ECO:0000256" key="3">
    <source>
        <dbReference type="ARBA" id="ARBA00023054"/>
    </source>
</evidence>
<keyword evidence="2 6" id="KW-0067">ATP-binding</keyword>
<evidence type="ECO:0000256" key="1">
    <source>
        <dbReference type="ARBA" id="ARBA00022741"/>
    </source>
</evidence>
<dbReference type="GO" id="GO:0032982">
    <property type="term" value="C:myosin filament"/>
    <property type="evidence" value="ECO:0007669"/>
    <property type="project" value="TreeGrafter"/>
</dbReference>
<dbReference type="GO" id="GO:0031032">
    <property type="term" value="P:actomyosin structure organization"/>
    <property type="evidence" value="ECO:0007669"/>
    <property type="project" value="TreeGrafter"/>
</dbReference>
<dbReference type="Gene3D" id="1.20.58.530">
    <property type="match status" value="1"/>
</dbReference>
<feature type="compositionally biased region" description="Basic and acidic residues" evidence="8">
    <location>
        <begin position="1206"/>
        <end position="1219"/>
    </location>
</feature>
<feature type="region of interest" description="Disordered" evidence="8">
    <location>
        <begin position="1483"/>
        <end position="1527"/>
    </location>
</feature>
<dbReference type="PANTHER" id="PTHR45615:SF36">
    <property type="entry name" value="MYOSIN HEAVY CHAIN-LIKE, ISOFORM B-RELATED"/>
    <property type="match status" value="1"/>
</dbReference>
<feature type="region of interest" description="Disordered" evidence="8">
    <location>
        <begin position="210"/>
        <end position="233"/>
    </location>
</feature>
<dbReference type="GO" id="GO:0005524">
    <property type="term" value="F:ATP binding"/>
    <property type="evidence" value="ECO:0007669"/>
    <property type="project" value="UniProtKB-UniRule"/>
</dbReference>
<dbReference type="SMART" id="SM00228">
    <property type="entry name" value="PDZ"/>
    <property type="match status" value="1"/>
</dbReference>
<organism evidence="11 12">
    <name type="scientific">Macrostomum lignano</name>
    <dbReference type="NCBI Taxonomy" id="282301"/>
    <lineage>
        <taxon>Eukaryota</taxon>
        <taxon>Metazoa</taxon>
        <taxon>Spiralia</taxon>
        <taxon>Lophotrochozoa</taxon>
        <taxon>Platyhelminthes</taxon>
        <taxon>Rhabditophora</taxon>
        <taxon>Macrostomorpha</taxon>
        <taxon>Macrostomida</taxon>
        <taxon>Macrostomidae</taxon>
        <taxon>Macrostomum</taxon>
    </lineage>
</organism>
<dbReference type="InterPro" id="IPR036034">
    <property type="entry name" value="PDZ_sf"/>
</dbReference>
<dbReference type="STRING" id="282301.A0A267FCK4"/>
<evidence type="ECO:0000256" key="8">
    <source>
        <dbReference type="SAM" id="MobiDB-lite"/>
    </source>
</evidence>
<keyword evidence="6" id="KW-0009">Actin-binding</keyword>
<feature type="region of interest" description="Disordered" evidence="8">
    <location>
        <begin position="1716"/>
        <end position="1860"/>
    </location>
</feature>
<dbReference type="Pfam" id="PF00063">
    <property type="entry name" value="Myosin_head"/>
    <property type="match status" value="1"/>
</dbReference>
<accession>A0A267FCK4</accession>
<comment type="similarity">
    <text evidence="6">Belongs to the TRAFAC class myosin-kinesin ATPase superfamily. Myosin family.</text>
</comment>
<keyword evidence="1 6" id="KW-0547">Nucleotide-binding</keyword>
<dbReference type="Gene3D" id="1.10.10.820">
    <property type="match status" value="1"/>
</dbReference>
<evidence type="ECO:0000256" key="5">
    <source>
        <dbReference type="ARBA" id="ARBA00023175"/>
    </source>
</evidence>
<dbReference type="EMBL" id="NIVC01001162">
    <property type="protein sequence ID" value="PAA71486.1"/>
    <property type="molecule type" value="Genomic_DNA"/>
</dbReference>
<feature type="coiled-coil region" evidence="7">
    <location>
        <begin position="1107"/>
        <end position="1197"/>
    </location>
</feature>
<dbReference type="GO" id="GO:0005737">
    <property type="term" value="C:cytoplasm"/>
    <property type="evidence" value="ECO:0007669"/>
    <property type="project" value="TreeGrafter"/>
</dbReference>
<feature type="compositionally biased region" description="Low complexity" evidence="8">
    <location>
        <begin position="53"/>
        <end position="68"/>
    </location>
</feature>
<feature type="region of interest" description="Disordered" evidence="8">
    <location>
        <begin position="1198"/>
        <end position="1226"/>
    </location>
</feature>
<comment type="caution">
    <text evidence="6">Lacks conserved residue(s) required for the propagation of feature annotation.</text>
</comment>
<dbReference type="InterPro" id="IPR036961">
    <property type="entry name" value="Kinesin_motor_dom_sf"/>
</dbReference>
<dbReference type="InterPro" id="IPR057772">
    <property type="entry name" value="SH3_Myo18a"/>
</dbReference>
<evidence type="ECO:0008006" key="13">
    <source>
        <dbReference type="Google" id="ProtNLM"/>
    </source>
</evidence>
<feature type="region of interest" description="Disordered" evidence="8">
    <location>
        <begin position="1"/>
        <end position="87"/>
    </location>
</feature>
<dbReference type="Proteomes" id="UP000215902">
    <property type="component" value="Unassembled WGS sequence"/>
</dbReference>
<dbReference type="InterPro" id="IPR027417">
    <property type="entry name" value="P-loop_NTPase"/>
</dbReference>
<feature type="domain" description="Myosin motor" evidence="10">
    <location>
        <begin position="296"/>
        <end position="1030"/>
    </location>
</feature>
<feature type="binding site" evidence="6">
    <location>
        <begin position="389"/>
        <end position="396"/>
    </location>
    <ligand>
        <name>ATP</name>
        <dbReference type="ChEBI" id="CHEBI:30616"/>
    </ligand>
</feature>
<evidence type="ECO:0000256" key="7">
    <source>
        <dbReference type="SAM" id="Coils"/>
    </source>
</evidence>
<keyword evidence="5 6" id="KW-0505">Motor protein</keyword>
<dbReference type="Pfam" id="PF00595">
    <property type="entry name" value="PDZ"/>
    <property type="match status" value="1"/>
</dbReference>
<reference evidence="11 12" key="1">
    <citation type="submission" date="2017-06" db="EMBL/GenBank/DDBJ databases">
        <title>A platform for efficient transgenesis in Macrostomum lignano, a flatworm model organism for stem cell research.</title>
        <authorList>
            <person name="Berezikov E."/>
        </authorList>
    </citation>
    <scope>NUCLEOTIDE SEQUENCE [LARGE SCALE GENOMIC DNA]</scope>
    <source>
        <strain evidence="11">DV1</strain>
        <tissue evidence="11">Whole organism</tissue>
    </source>
</reference>
<dbReference type="PRINTS" id="PR00193">
    <property type="entry name" value="MYOSINHEAVY"/>
</dbReference>
<dbReference type="GO" id="GO:0003774">
    <property type="term" value="F:cytoskeletal motor activity"/>
    <property type="evidence" value="ECO:0007669"/>
    <property type="project" value="UniProtKB-UniRule"/>
</dbReference>
<dbReference type="InterPro" id="IPR001478">
    <property type="entry name" value="PDZ"/>
</dbReference>
<gene>
    <name evidence="11" type="ORF">BOX15_Mlig031402g1</name>
</gene>
<protein>
    <recommendedName>
        <fullName evidence="13">Myosin motor domain-containing protein</fullName>
    </recommendedName>
</protein>
<dbReference type="OrthoDB" id="2914378at2759"/>
<evidence type="ECO:0000313" key="11">
    <source>
        <dbReference type="EMBL" id="PAA71486.1"/>
    </source>
</evidence>
<feature type="domain" description="PDZ" evidence="9">
    <location>
        <begin position="120"/>
        <end position="205"/>
    </location>
</feature>
<dbReference type="GO" id="GO:0016460">
    <property type="term" value="C:myosin II complex"/>
    <property type="evidence" value="ECO:0007669"/>
    <property type="project" value="TreeGrafter"/>
</dbReference>
<evidence type="ECO:0000256" key="4">
    <source>
        <dbReference type="ARBA" id="ARBA00023123"/>
    </source>
</evidence>
<dbReference type="GO" id="GO:0051015">
    <property type="term" value="F:actin filament binding"/>
    <property type="evidence" value="ECO:0007669"/>
    <property type="project" value="TreeGrafter"/>
</dbReference>
<dbReference type="PANTHER" id="PTHR45615">
    <property type="entry name" value="MYOSIN HEAVY CHAIN, NON-MUSCLE"/>
    <property type="match status" value="1"/>
</dbReference>
<evidence type="ECO:0000256" key="2">
    <source>
        <dbReference type="ARBA" id="ARBA00022840"/>
    </source>
</evidence>
<evidence type="ECO:0000256" key="6">
    <source>
        <dbReference type="PROSITE-ProRule" id="PRU00782"/>
    </source>
</evidence>
<feature type="compositionally biased region" description="Basic and acidic residues" evidence="8">
    <location>
        <begin position="1484"/>
        <end position="1509"/>
    </location>
</feature>
<evidence type="ECO:0000313" key="12">
    <source>
        <dbReference type="Proteomes" id="UP000215902"/>
    </source>
</evidence>
<dbReference type="SMART" id="SM00242">
    <property type="entry name" value="MYSc"/>
    <property type="match status" value="1"/>
</dbReference>
<evidence type="ECO:0000259" key="9">
    <source>
        <dbReference type="PROSITE" id="PS50106"/>
    </source>
</evidence>
<feature type="compositionally biased region" description="Basic and acidic residues" evidence="8">
    <location>
        <begin position="1718"/>
        <end position="1802"/>
    </location>
</feature>
<dbReference type="InterPro" id="IPR001609">
    <property type="entry name" value="Myosin_head_motor_dom-like"/>
</dbReference>
<feature type="compositionally biased region" description="Polar residues" evidence="8">
    <location>
        <begin position="1850"/>
        <end position="1860"/>
    </location>
</feature>
<dbReference type="Gene3D" id="2.30.42.10">
    <property type="match status" value="1"/>
</dbReference>
<dbReference type="SUPFAM" id="SSF90257">
    <property type="entry name" value="Myosin rod fragments"/>
    <property type="match status" value="1"/>
</dbReference>
<sequence length="1860" mass="209333">MSDPNAAAYRPSTLPRMRGEFNPPSETSTQQPKRGILRGAGGGSASPLLDQGVATVSESVTTATSTTAGNPCAPGGDRDDADDDLCDDGQDGVVLVEDKSFSVRLPLADPSPLRPPELRKVTLARTAKGDFGFQLRKTFLYDRASGEKLPVMLAEPGQRANLGLLPGDRLVTINGIDARSRSKEEIVDIIRQSEGEICLTVQQVPELSELSSRARQQQVDTSDEVDTDVTEASGAGTGSTAGVGCRFWLVHKEGYTGCTVVEKLQDYKVRVRLEHNGKLITVESDDIEQANSAKLDRVENLIQLRYLNECSLVHVLRARYSSNLIHTYCGPGLLVLNPMYPLSIYTERVMETFRGCRQQEMPPHIYASAQMAYRSLLTNQSSQAVCLVGRSGSGKSYCVRHLLHYFLQAGSCPSKVVTVDRLRALSTLTEAFVSSRTIMNTNASRCAQLYAIDFDYSGCVSGLSYHVLLLERSRIVRRPEGEPAFHVFYYMLSGLSQQERERLLLNNPPEPNQFLTPLHRPEDQAAGRDKWLRIVEAGRTLGVSEQEWHSLCKLLAAIFHLGTAGAVQLPHGGFQFEKVTAAERAASLLGCSAAELRKFAFQLGQSDSKAAGGQAYSPFELLQGFVTGLYTEVVTLIMFLVNRCFSCGERSSRTITVLDPPGFQQVASCGRTTGASFEDLCYNYAQERLLGLNYELNLALPRERHEEEDVDISNWEVGDTNPADLISLMDRQSGAALAASNSAVKSGGDSGPDQQQGLLWLLDEESVSGNDQSFVRRMHQLYHRHKQQFRDRNSRLLRRAKGGNFVLNHCNLTTPVLYNPLSWLKNCREYPSSGQALELLERSADDFTARLISEARAQNAGVRRGPLRPNTSMLYRQKSVSAQVKSQMDYLTDLMKKASSGGRIHFVYCLSPVHNAGLCDLKSSLMAPDFTQGVNTPLLRLQLRAFHILNTVRSYKYSYPEQANFRELRQRYASLAKPEVRQAVAVMLDEREAATAVLEDLGLAAAAYKIGNTQVFFRSGALAQLDERREEAARSHLVHFQAACRGHLARRRAHEARVRAHAAEIIQRNCAIYMELRRWPWWRLYSRVRPLALASARAAGAADPSEVAELRARIEQLERERAELRQRCAQLENKLTNVNNDLRHDRSEAANFSEQLETERERRLIAEREADELRQKLSAERRRYEQLENELTVLHQKDVQSALRSSRLEDSSSKKRDDTATSDDGEETEVMYRLRIDRLGRDLATANAKLADQEAEHYDQRKAVEARLQTVSVERDDLVEEVAGLKRRATKTQQEASDLRAQLEEALDRKSDLEKRQKRHDAELARLNQELSDQLESREALQRTRDELLGDKWRLERELQDAKASAASAQERSQRLQDQLADLTGGLMTSAGSASESEFEMGRLKRARADLEQKVASLEEEVEDLAAQLDAAEQDKSRIEMEAERLRQQMAREAEERDAELDNQRYAQQRRLRNLEEQLEEEQQERQRLAREKREAERQLAELVARDQDGASASGGPRADAERRRQRKELKRLRAVLKDTQAELEQVRRAGDQSGLIKQLREQLEDAESARDLALRGRRSAEADLEELQAALDESQRSRAELDDKLAAATRTSRELAAHNEELEDELNDLLRKCKAAASRQEADQRTVQSQAKEIEALLSERDQLKQRAAELDARLASAESDTVDRAVVAKYESRIRELESKLDLETTAKTRLTNQVDRLKEQSERTLEERDTLQSSEQAEKEKSRRLTKQLRDLKDDATDLEERLADSERKRNDLAQRFETAEEEKSAMESELKAAKKRIADLQAMLQDGQDSEDDDLLSDVSSGDPDERVEQLIRQSGALLKTRPGSFDSNSQVSDRK</sequence>
<keyword evidence="12" id="KW-1185">Reference proteome</keyword>
<comment type="caution">
    <text evidence="11">The sequence shown here is derived from an EMBL/GenBank/DDBJ whole genome shotgun (WGS) entry which is preliminary data.</text>
</comment>